<feature type="compositionally biased region" description="Polar residues" evidence="6">
    <location>
        <begin position="96"/>
        <end position="125"/>
    </location>
</feature>
<proteinExistence type="inferred from homology"/>
<evidence type="ECO:0000256" key="3">
    <source>
        <dbReference type="ARBA" id="ARBA00022964"/>
    </source>
</evidence>
<feature type="region of interest" description="Disordered" evidence="6">
    <location>
        <begin position="1"/>
        <end position="60"/>
    </location>
</feature>
<keyword evidence="3" id="KW-0223">Dioxygenase</keyword>
<dbReference type="InterPro" id="IPR037151">
    <property type="entry name" value="AlkB-like_sf"/>
</dbReference>
<feature type="compositionally biased region" description="Basic residues" evidence="6">
    <location>
        <begin position="14"/>
        <end position="23"/>
    </location>
</feature>
<keyword evidence="5" id="KW-0408">Iron</keyword>
<comment type="similarity">
    <text evidence="1">Belongs to the alkB family.</text>
</comment>
<dbReference type="SUPFAM" id="SSF51197">
    <property type="entry name" value="Clavaminate synthase-like"/>
    <property type="match status" value="1"/>
</dbReference>
<accession>A0AAD2G3F7</accession>
<dbReference type="GO" id="GO:0051213">
    <property type="term" value="F:dioxygenase activity"/>
    <property type="evidence" value="ECO:0007669"/>
    <property type="project" value="UniProtKB-KW"/>
</dbReference>
<evidence type="ECO:0000256" key="5">
    <source>
        <dbReference type="ARBA" id="ARBA00023004"/>
    </source>
</evidence>
<protein>
    <recommendedName>
        <fullName evidence="9">Alpha-ketoglutarate-dependent dioxygenase AlkB-like domain-containing protein</fullName>
    </recommendedName>
</protein>
<dbReference type="AlphaFoldDB" id="A0AAD2G3F7"/>
<keyword evidence="2" id="KW-0479">Metal-binding</keyword>
<feature type="region of interest" description="Disordered" evidence="6">
    <location>
        <begin position="94"/>
        <end position="127"/>
    </location>
</feature>
<evidence type="ECO:0008006" key="9">
    <source>
        <dbReference type="Google" id="ProtNLM"/>
    </source>
</evidence>
<reference evidence="7" key="1">
    <citation type="submission" date="2023-08" db="EMBL/GenBank/DDBJ databases">
        <authorList>
            <person name="Audoor S."/>
            <person name="Bilcke G."/>
        </authorList>
    </citation>
    <scope>NUCLEOTIDE SEQUENCE</scope>
</reference>
<evidence type="ECO:0000256" key="1">
    <source>
        <dbReference type="ARBA" id="ARBA00007879"/>
    </source>
</evidence>
<gene>
    <name evidence="7" type="ORF">CYCCA115_LOCUS17397</name>
</gene>
<evidence type="ECO:0000313" key="7">
    <source>
        <dbReference type="EMBL" id="CAJ1958878.1"/>
    </source>
</evidence>
<sequence>MATPIDFASLMRKEKQKAKKKRVPTNTQTIHVDDGDTMKSSSSSSSSKDAKNLPQWSPSESSTLAMGAVNLETILQDPKAASIDFASLMRKEKQKAGQNTHVSDGNIVESSSSKNMKSRFPQWSPSEGPLTMETLNLQTILHDPKTVYYSSQSINNLQTLEEWLKNLPLGDSGFAEWKTMKYGKRKVSMFGETKDTPLVGPLLEIANLLVDQGIFSVDEPPNHVLLNEYLPGQGILPHTDGPTYASRTATISLMSSVVLEFTKRLSANEIGGSASGENGPIQVLLEPGSMIVFEDEA</sequence>
<dbReference type="PANTHER" id="PTHR46030:SF1">
    <property type="entry name" value="ALPHA-KETOGLUTARATE-DEPENDENT DIOXYGENASE ALKB HOMOLOG 6"/>
    <property type="match status" value="1"/>
</dbReference>
<dbReference type="Proteomes" id="UP001295423">
    <property type="component" value="Unassembled WGS sequence"/>
</dbReference>
<evidence type="ECO:0000256" key="4">
    <source>
        <dbReference type="ARBA" id="ARBA00023002"/>
    </source>
</evidence>
<keyword evidence="8" id="KW-1185">Reference proteome</keyword>
<evidence type="ECO:0000256" key="6">
    <source>
        <dbReference type="SAM" id="MobiDB-lite"/>
    </source>
</evidence>
<dbReference type="GO" id="GO:0046872">
    <property type="term" value="F:metal ion binding"/>
    <property type="evidence" value="ECO:0007669"/>
    <property type="project" value="UniProtKB-KW"/>
</dbReference>
<dbReference type="GO" id="GO:0005634">
    <property type="term" value="C:nucleus"/>
    <property type="evidence" value="ECO:0007669"/>
    <property type="project" value="TreeGrafter"/>
</dbReference>
<evidence type="ECO:0000256" key="2">
    <source>
        <dbReference type="ARBA" id="ARBA00022723"/>
    </source>
</evidence>
<keyword evidence="4" id="KW-0560">Oxidoreductase</keyword>
<dbReference type="Gene3D" id="2.60.120.590">
    <property type="entry name" value="Alpha-ketoglutarate-dependent dioxygenase AlkB-like"/>
    <property type="match status" value="1"/>
</dbReference>
<comment type="caution">
    <text evidence="7">The sequence shown here is derived from an EMBL/GenBank/DDBJ whole genome shotgun (WGS) entry which is preliminary data.</text>
</comment>
<organism evidence="7 8">
    <name type="scientific">Cylindrotheca closterium</name>
    <dbReference type="NCBI Taxonomy" id="2856"/>
    <lineage>
        <taxon>Eukaryota</taxon>
        <taxon>Sar</taxon>
        <taxon>Stramenopiles</taxon>
        <taxon>Ochrophyta</taxon>
        <taxon>Bacillariophyta</taxon>
        <taxon>Bacillariophyceae</taxon>
        <taxon>Bacillariophycidae</taxon>
        <taxon>Bacillariales</taxon>
        <taxon>Bacillariaceae</taxon>
        <taxon>Cylindrotheca</taxon>
    </lineage>
</organism>
<dbReference type="PANTHER" id="PTHR46030">
    <property type="entry name" value="ALPHA-KETOGLUTARATE-DEPENDENT DIOXYGENASE ALKB HOMOLOG 6"/>
    <property type="match status" value="1"/>
</dbReference>
<dbReference type="EMBL" id="CAKOGP040001980">
    <property type="protein sequence ID" value="CAJ1958878.1"/>
    <property type="molecule type" value="Genomic_DNA"/>
</dbReference>
<dbReference type="InterPro" id="IPR032862">
    <property type="entry name" value="ALKBH6"/>
</dbReference>
<evidence type="ECO:0000313" key="8">
    <source>
        <dbReference type="Proteomes" id="UP001295423"/>
    </source>
</evidence>
<name>A0AAD2G3F7_9STRA</name>